<dbReference type="GO" id="GO:0005525">
    <property type="term" value="F:GTP binding"/>
    <property type="evidence" value="ECO:0007669"/>
    <property type="project" value="TreeGrafter"/>
</dbReference>
<dbReference type="InterPro" id="IPR051641">
    <property type="entry name" value="RGK_GTP-binding_reg"/>
</dbReference>
<dbReference type="PANTHER" id="PTHR45775:SF6">
    <property type="entry name" value="RAD, GEM_KIR FAMILY MEMBER 2, ISOFORM C"/>
    <property type="match status" value="1"/>
</dbReference>
<evidence type="ECO:0000256" key="1">
    <source>
        <dbReference type="SAM" id="MobiDB-lite"/>
    </source>
</evidence>
<dbReference type="PANTHER" id="PTHR45775">
    <property type="entry name" value="RAD, GEM/KIR FAMILY MEMBER 2, ISOFORM C"/>
    <property type="match status" value="1"/>
</dbReference>
<sequence>MSLPENGMRPRTCSMPSRNSLTKPRASIWRREFPNIELDTDKYTVREFEINSKGVIVHRSESFRSRSINSICSSEGDIGPDSPISCTTSSLSRDSPRMSPVAYVHRVVVVGAPGCGKTALNQQLMTSEYLGGFNTSSGM</sequence>
<dbReference type="GO" id="GO:0005886">
    <property type="term" value="C:plasma membrane"/>
    <property type="evidence" value="ECO:0007669"/>
    <property type="project" value="TreeGrafter"/>
</dbReference>
<gene>
    <name evidence="2" type="ORF">DPMN_171416</name>
</gene>
<name>A0A9D4IE49_DREPO</name>
<organism evidence="2 3">
    <name type="scientific">Dreissena polymorpha</name>
    <name type="common">Zebra mussel</name>
    <name type="synonym">Mytilus polymorpha</name>
    <dbReference type="NCBI Taxonomy" id="45954"/>
    <lineage>
        <taxon>Eukaryota</taxon>
        <taxon>Metazoa</taxon>
        <taxon>Spiralia</taxon>
        <taxon>Lophotrochozoa</taxon>
        <taxon>Mollusca</taxon>
        <taxon>Bivalvia</taxon>
        <taxon>Autobranchia</taxon>
        <taxon>Heteroconchia</taxon>
        <taxon>Euheterodonta</taxon>
        <taxon>Imparidentia</taxon>
        <taxon>Neoheterodontei</taxon>
        <taxon>Myida</taxon>
        <taxon>Dreissenoidea</taxon>
        <taxon>Dreissenidae</taxon>
        <taxon>Dreissena</taxon>
    </lineage>
</organism>
<comment type="caution">
    <text evidence="2">The sequence shown here is derived from an EMBL/GenBank/DDBJ whole genome shotgun (WGS) entry which is preliminary data.</text>
</comment>
<reference evidence="2" key="2">
    <citation type="submission" date="2020-11" db="EMBL/GenBank/DDBJ databases">
        <authorList>
            <person name="McCartney M.A."/>
            <person name="Auch B."/>
            <person name="Kono T."/>
            <person name="Mallez S."/>
            <person name="Becker A."/>
            <person name="Gohl D.M."/>
            <person name="Silverstein K.A.T."/>
            <person name="Koren S."/>
            <person name="Bechman K.B."/>
            <person name="Herman A."/>
            <person name="Abrahante J.E."/>
            <person name="Garbe J."/>
        </authorList>
    </citation>
    <scope>NUCLEOTIDE SEQUENCE</scope>
    <source>
        <strain evidence="2">Duluth1</strain>
        <tissue evidence="2">Whole animal</tissue>
    </source>
</reference>
<dbReference type="GO" id="GO:0005246">
    <property type="term" value="F:calcium channel regulator activity"/>
    <property type="evidence" value="ECO:0007669"/>
    <property type="project" value="TreeGrafter"/>
</dbReference>
<dbReference type="EMBL" id="JAIWYP010000009">
    <property type="protein sequence ID" value="KAH3770134.1"/>
    <property type="molecule type" value="Genomic_DNA"/>
</dbReference>
<dbReference type="Proteomes" id="UP000828390">
    <property type="component" value="Unassembled WGS sequence"/>
</dbReference>
<dbReference type="AlphaFoldDB" id="A0A9D4IE49"/>
<evidence type="ECO:0000313" key="2">
    <source>
        <dbReference type="EMBL" id="KAH3770134.1"/>
    </source>
</evidence>
<protein>
    <submittedName>
        <fullName evidence="2">Uncharacterized protein</fullName>
    </submittedName>
</protein>
<proteinExistence type="predicted"/>
<keyword evidence="3" id="KW-1185">Reference proteome</keyword>
<reference evidence="2" key="1">
    <citation type="journal article" date="2019" name="bioRxiv">
        <title>The Genome of the Zebra Mussel, Dreissena polymorpha: A Resource for Invasive Species Research.</title>
        <authorList>
            <person name="McCartney M.A."/>
            <person name="Auch B."/>
            <person name="Kono T."/>
            <person name="Mallez S."/>
            <person name="Zhang Y."/>
            <person name="Obille A."/>
            <person name="Becker A."/>
            <person name="Abrahante J.E."/>
            <person name="Garbe J."/>
            <person name="Badalamenti J.P."/>
            <person name="Herman A."/>
            <person name="Mangelson H."/>
            <person name="Liachko I."/>
            <person name="Sullivan S."/>
            <person name="Sone E.D."/>
            <person name="Koren S."/>
            <person name="Silverstein K.A.T."/>
            <person name="Beckman K.B."/>
            <person name="Gohl D.M."/>
        </authorList>
    </citation>
    <scope>NUCLEOTIDE SEQUENCE</scope>
    <source>
        <strain evidence="2">Duluth1</strain>
        <tissue evidence="2">Whole animal</tissue>
    </source>
</reference>
<evidence type="ECO:0000313" key="3">
    <source>
        <dbReference type="Proteomes" id="UP000828390"/>
    </source>
</evidence>
<feature type="region of interest" description="Disordered" evidence="1">
    <location>
        <begin position="1"/>
        <end position="21"/>
    </location>
</feature>
<accession>A0A9D4IE49</accession>